<keyword evidence="4 6" id="KW-0472">Membrane</keyword>
<dbReference type="Proteomes" id="UP000887566">
    <property type="component" value="Unplaced"/>
</dbReference>
<dbReference type="GO" id="GO:0005254">
    <property type="term" value="F:chloride channel activity"/>
    <property type="evidence" value="ECO:0007669"/>
    <property type="project" value="UniProtKB-KW"/>
</dbReference>
<feature type="transmembrane region" description="Helical" evidence="6">
    <location>
        <begin position="36"/>
        <end position="54"/>
    </location>
</feature>
<evidence type="ECO:0000256" key="4">
    <source>
        <dbReference type="ARBA" id="ARBA00023136"/>
    </source>
</evidence>
<keyword evidence="7" id="KW-1185">Reference proteome</keyword>
<evidence type="ECO:0000256" key="5">
    <source>
        <dbReference type="ARBA" id="ARBA00034769"/>
    </source>
</evidence>
<protein>
    <recommendedName>
        <fullName evidence="6">Bestrophin homolog</fullName>
    </recommendedName>
</protein>
<dbReference type="AlphaFoldDB" id="A0A914W4T3"/>
<proteinExistence type="inferred from homology"/>
<accession>A0A914W4T3</accession>
<dbReference type="GO" id="GO:0034707">
    <property type="term" value="C:chloride channel complex"/>
    <property type="evidence" value="ECO:0007669"/>
    <property type="project" value="UniProtKB-KW"/>
</dbReference>
<name>A0A914W4T3_9BILA</name>
<dbReference type="InterPro" id="IPR021134">
    <property type="entry name" value="Bestrophin-like"/>
</dbReference>
<evidence type="ECO:0000256" key="1">
    <source>
        <dbReference type="ARBA" id="ARBA00004370"/>
    </source>
</evidence>
<keyword evidence="6" id="KW-0813">Transport</keyword>
<evidence type="ECO:0000313" key="7">
    <source>
        <dbReference type="Proteomes" id="UP000887566"/>
    </source>
</evidence>
<evidence type="ECO:0000313" key="8">
    <source>
        <dbReference type="WBParaSite" id="PSAMB.scaffold317size57069.g4562.t1"/>
    </source>
</evidence>
<feature type="transmembrane region" description="Helical" evidence="6">
    <location>
        <begin position="75"/>
        <end position="94"/>
    </location>
</feature>
<dbReference type="GO" id="GO:0005886">
    <property type="term" value="C:plasma membrane"/>
    <property type="evidence" value="ECO:0007669"/>
    <property type="project" value="UniProtKB-SubCell"/>
</dbReference>
<evidence type="ECO:0000256" key="3">
    <source>
        <dbReference type="ARBA" id="ARBA00022989"/>
    </source>
</evidence>
<dbReference type="WBParaSite" id="PSAMB.scaffold317size57069.g4562.t1">
    <property type="protein sequence ID" value="PSAMB.scaffold317size57069.g4562.t1"/>
    <property type="gene ID" value="PSAMB.scaffold317size57069.g4562"/>
</dbReference>
<comment type="similarity">
    <text evidence="5 6">Belongs to the anion channel-forming bestrophin (TC 1.A.46) family. Calcium-sensitive chloride channel subfamily.</text>
</comment>
<keyword evidence="6" id="KW-1003">Cell membrane</keyword>
<keyword evidence="6" id="KW-0868">Chloride</keyword>
<comment type="function">
    <text evidence="6">Forms chloride channels.</text>
</comment>
<reference evidence="8" key="1">
    <citation type="submission" date="2022-11" db="UniProtKB">
        <authorList>
            <consortium name="WormBaseParasite"/>
        </authorList>
    </citation>
    <scope>IDENTIFICATION</scope>
</reference>
<dbReference type="PANTHER" id="PTHR10736">
    <property type="entry name" value="BESTROPHIN"/>
    <property type="match status" value="1"/>
</dbReference>
<keyword evidence="6" id="KW-0407">Ion channel</keyword>
<keyword evidence="6" id="KW-0869">Chloride channel</keyword>
<comment type="subcellular location">
    <subcellularLocation>
        <location evidence="6">Cell membrane</location>
        <topology evidence="6">Multi-pass membrane protein</topology>
    </subcellularLocation>
    <subcellularLocation>
        <location evidence="1">Membrane</location>
    </subcellularLocation>
</comment>
<dbReference type="InterPro" id="IPR000615">
    <property type="entry name" value="Bestrophin"/>
</dbReference>
<keyword evidence="3 6" id="KW-1133">Transmembrane helix</keyword>
<evidence type="ECO:0000256" key="2">
    <source>
        <dbReference type="ARBA" id="ARBA00022692"/>
    </source>
</evidence>
<dbReference type="Pfam" id="PF01062">
    <property type="entry name" value="Bestrophin"/>
    <property type="match status" value="1"/>
</dbReference>
<evidence type="ECO:0000256" key="6">
    <source>
        <dbReference type="RuleBase" id="RU363126"/>
    </source>
</evidence>
<dbReference type="PANTHER" id="PTHR10736:SF0">
    <property type="entry name" value="BESTROPHIN HOMOLOG"/>
    <property type="match status" value="1"/>
</dbReference>
<organism evidence="7 8">
    <name type="scientific">Plectus sambesii</name>
    <dbReference type="NCBI Taxonomy" id="2011161"/>
    <lineage>
        <taxon>Eukaryota</taxon>
        <taxon>Metazoa</taxon>
        <taxon>Ecdysozoa</taxon>
        <taxon>Nematoda</taxon>
        <taxon>Chromadorea</taxon>
        <taxon>Plectida</taxon>
        <taxon>Plectina</taxon>
        <taxon>Plectoidea</taxon>
        <taxon>Plectidae</taxon>
        <taxon>Plectus</taxon>
    </lineage>
</organism>
<keyword evidence="6" id="KW-0406">Ion transport</keyword>
<keyword evidence="2 6" id="KW-0812">Transmembrane</keyword>
<sequence length="567" mass="65702">MTVRYTLDVSTTKFSSFARLLLRWRGSLWKSIYKDLLVWLFFYFLLSAIYRYALEDEQKEIFGNVTYYCYKNTDFIPLTFILGFFVNLVVRRWWEMLKNIGWVDNTSLYIAVYLEGTDDKARMIRRNIVRYMVLVQAMVFRDISVPIRRRFPTLETLQVAGFMSKEEMKKLTAVPTKHSRYWIPMQWAMMLVKQARREGLITDDFAVQELITRLREYRSALGTLLCYDWVPVPLVYTQVVGLTVRCYFLICLMGRQFVTETPHDAVNSPIDIYIPVLTISQFVFYFGWLKVAEALLNPLGEDDDDFEMNYFLDKNLQAALTIVDYTEDRQPTLEKDVFWSEPFPEPLYSAESLNCSNINPYVGSATEMHLSKESDVIMMPRMHEESNDVGEKEKPARKPMVVRSLSTISRTQRDPGSYTQSMKRRVSLMSNHVRGHLQRQKTVSSVTIENGELPLSPEFISDSLSDYNSVFKDSAPMTISVTDALEKDKLDSLPNSPTTNCGEKEMGSLQKISISQLHQLSFDKQPMARLILTELADVAEEDDVFAEQNVQPNQYENVIINKLTNCA</sequence>